<accession>A0A6G1JMS4</accession>
<feature type="transmembrane region" description="Helical" evidence="1">
    <location>
        <begin position="34"/>
        <end position="55"/>
    </location>
</feature>
<dbReference type="Proteomes" id="UP000799291">
    <property type="component" value="Unassembled WGS sequence"/>
</dbReference>
<protein>
    <submittedName>
        <fullName evidence="2">Uncharacterized protein</fullName>
    </submittedName>
</protein>
<gene>
    <name evidence="2" type="ORF">K458DRAFT_6347</name>
</gene>
<evidence type="ECO:0000313" key="2">
    <source>
        <dbReference type="EMBL" id="KAF2691844.1"/>
    </source>
</evidence>
<dbReference type="AlphaFoldDB" id="A0A6G1JMS4"/>
<proteinExistence type="predicted"/>
<evidence type="ECO:0000256" key="1">
    <source>
        <dbReference type="SAM" id="Phobius"/>
    </source>
</evidence>
<keyword evidence="1" id="KW-0472">Membrane</keyword>
<organism evidence="2 3">
    <name type="scientific">Lentithecium fluviatile CBS 122367</name>
    <dbReference type="NCBI Taxonomy" id="1168545"/>
    <lineage>
        <taxon>Eukaryota</taxon>
        <taxon>Fungi</taxon>
        <taxon>Dikarya</taxon>
        <taxon>Ascomycota</taxon>
        <taxon>Pezizomycotina</taxon>
        <taxon>Dothideomycetes</taxon>
        <taxon>Pleosporomycetidae</taxon>
        <taxon>Pleosporales</taxon>
        <taxon>Massarineae</taxon>
        <taxon>Lentitheciaceae</taxon>
        <taxon>Lentithecium</taxon>
    </lineage>
</organism>
<sequence length="97" mass="10819">MGLILCFKVTPLIMQHDECFSLDFQRAIYDRHDIGWIQLMLPSAFLLSMVGIVVLPHLSPSGAFGPTSRHSSALTDHRATVARLPTSMNEVIIPLHH</sequence>
<keyword evidence="1" id="KW-1133">Transmembrane helix</keyword>
<dbReference type="EMBL" id="MU005569">
    <property type="protein sequence ID" value="KAF2691844.1"/>
    <property type="molecule type" value="Genomic_DNA"/>
</dbReference>
<reference evidence="2" key="1">
    <citation type="journal article" date="2020" name="Stud. Mycol.">
        <title>101 Dothideomycetes genomes: a test case for predicting lifestyles and emergence of pathogens.</title>
        <authorList>
            <person name="Haridas S."/>
            <person name="Albert R."/>
            <person name="Binder M."/>
            <person name="Bloem J."/>
            <person name="Labutti K."/>
            <person name="Salamov A."/>
            <person name="Andreopoulos B."/>
            <person name="Baker S."/>
            <person name="Barry K."/>
            <person name="Bills G."/>
            <person name="Bluhm B."/>
            <person name="Cannon C."/>
            <person name="Castanera R."/>
            <person name="Culley D."/>
            <person name="Daum C."/>
            <person name="Ezra D."/>
            <person name="Gonzalez J."/>
            <person name="Henrissat B."/>
            <person name="Kuo A."/>
            <person name="Liang C."/>
            <person name="Lipzen A."/>
            <person name="Lutzoni F."/>
            <person name="Magnuson J."/>
            <person name="Mondo S."/>
            <person name="Nolan M."/>
            <person name="Ohm R."/>
            <person name="Pangilinan J."/>
            <person name="Park H.-J."/>
            <person name="Ramirez L."/>
            <person name="Alfaro M."/>
            <person name="Sun H."/>
            <person name="Tritt A."/>
            <person name="Yoshinaga Y."/>
            <person name="Zwiers L.-H."/>
            <person name="Turgeon B."/>
            <person name="Goodwin S."/>
            <person name="Spatafora J."/>
            <person name="Crous P."/>
            <person name="Grigoriev I."/>
        </authorList>
    </citation>
    <scope>NUCLEOTIDE SEQUENCE</scope>
    <source>
        <strain evidence="2">CBS 122367</strain>
    </source>
</reference>
<keyword evidence="3" id="KW-1185">Reference proteome</keyword>
<evidence type="ECO:0000313" key="3">
    <source>
        <dbReference type="Proteomes" id="UP000799291"/>
    </source>
</evidence>
<name>A0A6G1JMS4_9PLEO</name>
<keyword evidence="1" id="KW-0812">Transmembrane</keyword>